<dbReference type="EMBL" id="AALC02000089">
    <property type="protein sequence ID" value="EEQ04884.1"/>
    <property type="molecule type" value="Genomic_DNA"/>
</dbReference>
<dbReference type="Proteomes" id="UP000010319">
    <property type="component" value="Unassembled WGS sequence"/>
</dbReference>
<reference evidence="1" key="1">
    <citation type="submission" date="2008-12" db="EMBL/GenBank/DDBJ databases">
        <title>Annotation of the Yersinia bercovieri ATCC 43970 genome.</title>
        <authorList>
            <person name="Read T.D."/>
            <person name="Akmal A."/>
            <person name="Bishop-Lilly K."/>
            <person name="Chen P.E."/>
            <person name="Cook C."/>
            <person name="Kiley M.P."/>
            <person name="Lentz S."/>
            <person name="Mateczun A."/>
            <person name="Nagarajan N."/>
            <person name="Nolan N."/>
            <person name="Osborne B.I."/>
            <person name="Pop M."/>
            <person name="Sozhamannan S."/>
            <person name="Stewart A.C."/>
            <person name="Sulakvelidze A."/>
            <person name="Thomason B."/>
            <person name="Willner K."/>
            <person name="Zwick M.E."/>
        </authorList>
    </citation>
    <scope>NUCLEOTIDE SEQUENCE [LARGE SCALE GENOMIC DNA]</scope>
    <source>
        <strain evidence="1">ATCC 43970</strain>
    </source>
</reference>
<proteinExistence type="predicted"/>
<evidence type="ECO:0000313" key="1">
    <source>
        <dbReference type="EMBL" id="EEQ04884.1"/>
    </source>
</evidence>
<keyword evidence="2" id="KW-1185">Reference proteome</keyword>
<accession>A0ABM9XU15</accession>
<gene>
    <name evidence="1" type="ORF">yberc0001_38820</name>
</gene>
<evidence type="ECO:0000313" key="2">
    <source>
        <dbReference type="Proteomes" id="UP000010319"/>
    </source>
</evidence>
<protein>
    <submittedName>
        <fullName evidence="1">Uncharacterized protein</fullName>
    </submittedName>
</protein>
<name>A0ABM9XU15_YERBE</name>
<comment type="caution">
    <text evidence="1">The sequence shown here is derived from an EMBL/GenBank/DDBJ whole genome shotgun (WGS) entry which is preliminary data.</text>
</comment>
<sequence length="40" mass="4783">MARIKVKIDMNQFRGGWRFSVKNEISIRIRLSDNAFLRQS</sequence>
<organism evidence="1 2">
    <name type="scientific">Yersinia bercovieri ATCC 43970</name>
    <dbReference type="NCBI Taxonomy" id="349968"/>
    <lineage>
        <taxon>Bacteria</taxon>
        <taxon>Pseudomonadati</taxon>
        <taxon>Pseudomonadota</taxon>
        <taxon>Gammaproteobacteria</taxon>
        <taxon>Enterobacterales</taxon>
        <taxon>Yersiniaceae</taxon>
        <taxon>Yersinia</taxon>
    </lineage>
</organism>